<evidence type="ECO:0000256" key="1">
    <source>
        <dbReference type="ARBA" id="ARBA00022676"/>
    </source>
</evidence>
<accession>A0A1T4Y071</accession>
<dbReference type="RefSeq" id="WP_078785404.1">
    <property type="nucleotide sequence ID" value="NZ_CABIYV010000005.1"/>
</dbReference>
<keyword evidence="1" id="KW-0328">Glycosyltransferase</keyword>
<reference evidence="4 5" key="1">
    <citation type="submission" date="2017-02" db="EMBL/GenBank/DDBJ databases">
        <authorList>
            <person name="Peterson S.W."/>
        </authorList>
    </citation>
    <scope>NUCLEOTIDE SEQUENCE [LARGE SCALE GENOMIC DNA]</scope>
    <source>
        <strain evidence="4 5">ATCC 27749</strain>
    </source>
</reference>
<keyword evidence="2 4" id="KW-0808">Transferase</keyword>
<name>A0A1T4Y071_9FIRM</name>
<organism evidence="4 5">
    <name type="scientific">Gemmiger formicilis</name>
    <dbReference type="NCBI Taxonomy" id="745368"/>
    <lineage>
        <taxon>Bacteria</taxon>
        <taxon>Bacillati</taxon>
        <taxon>Bacillota</taxon>
        <taxon>Clostridia</taxon>
        <taxon>Eubacteriales</taxon>
        <taxon>Gemmiger</taxon>
    </lineage>
</organism>
<dbReference type="OrthoDB" id="1640114at2"/>
<evidence type="ECO:0000256" key="2">
    <source>
        <dbReference type="ARBA" id="ARBA00022679"/>
    </source>
</evidence>
<dbReference type="PANTHER" id="PTHR22916">
    <property type="entry name" value="GLYCOSYLTRANSFERASE"/>
    <property type="match status" value="1"/>
</dbReference>
<dbReference type="SUPFAM" id="SSF53448">
    <property type="entry name" value="Nucleotide-diphospho-sugar transferases"/>
    <property type="match status" value="1"/>
</dbReference>
<dbReference type="PANTHER" id="PTHR22916:SF51">
    <property type="entry name" value="GLYCOSYLTRANSFERASE EPSH-RELATED"/>
    <property type="match status" value="1"/>
</dbReference>
<sequence length="325" mass="37451">MEHIAISVIVPIYNTKPYLAECIESILDQKINVPIEVLLIDDGSTDGCGEVCDKYAARDERVRVIHQENQGLSAARNAGIDAAKGRYYSFIDSDDVVLPRFLQTLYDACEEHDAYMSLCSVEDVQEDGKSCDPAYFTRPTQEGVFCGKDLLNEFYTPYGTVYTVAWNKMYRAEVWKLLHYPEGRLHEDDFVAHRLFWRCDKVVCIDKPLYHYRLRNGSICRTNIRPEAFDAVDGLADRYRFYVENHADRAVIDAAYAACWRRYLFLCAKVRQYPTPELVKAISKEQFLMQGLISYLPNCRNMKMTEKLSAARWSMMSAQSLCPIK</sequence>
<dbReference type="Gene3D" id="3.90.550.10">
    <property type="entry name" value="Spore Coat Polysaccharide Biosynthesis Protein SpsA, Chain A"/>
    <property type="match status" value="1"/>
</dbReference>
<evidence type="ECO:0000259" key="3">
    <source>
        <dbReference type="Pfam" id="PF00535"/>
    </source>
</evidence>
<gene>
    <name evidence="4" type="ORF">SAMN02745178_02579</name>
</gene>
<keyword evidence="5" id="KW-1185">Reference proteome</keyword>
<dbReference type="Pfam" id="PF00535">
    <property type="entry name" value="Glycos_transf_2"/>
    <property type="match status" value="1"/>
</dbReference>
<evidence type="ECO:0000313" key="4">
    <source>
        <dbReference type="EMBL" id="SKA95176.1"/>
    </source>
</evidence>
<protein>
    <submittedName>
        <fullName evidence="4">Glycosyltransferase involved in cell wall bisynthesis</fullName>
    </submittedName>
</protein>
<dbReference type="STRING" id="745368.SAMN02745178_02579"/>
<dbReference type="AlphaFoldDB" id="A0A1T4Y071"/>
<dbReference type="InterPro" id="IPR029044">
    <property type="entry name" value="Nucleotide-diphossugar_trans"/>
</dbReference>
<dbReference type="InterPro" id="IPR001173">
    <property type="entry name" value="Glyco_trans_2-like"/>
</dbReference>
<dbReference type="EMBL" id="FUYF01000025">
    <property type="protein sequence ID" value="SKA95176.1"/>
    <property type="molecule type" value="Genomic_DNA"/>
</dbReference>
<feature type="domain" description="Glycosyltransferase 2-like" evidence="3">
    <location>
        <begin position="7"/>
        <end position="173"/>
    </location>
</feature>
<dbReference type="CDD" id="cd00761">
    <property type="entry name" value="Glyco_tranf_GTA_type"/>
    <property type="match status" value="1"/>
</dbReference>
<dbReference type="GO" id="GO:0016757">
    <property type="term" value="F:glycosyltransferase activity"/>
    <property type="evidence" value="ECO:0007669"/>
    <property type="project" value="UniProtKB-KW"/>
</dbReference>
<proteinExistence type="predicted"/>
<dbReference type="Proteomes" id="UP000190286">
    <property type="component" value="Unassembled WGS sequence"/>
</dbReference>
<evidence type="ECO:0000313" key="5">
    <source>
        <dbReference type="Proteomes" id="UP000190286"/>
    </source>
</evidence>
<dbReference type="GeneID" id="93339012"/>